<evidence type="ECO:0000313" key="2">
    <source>
        <dbReference type="EMBL" id="QEG33618.1"/>
    </source>
</evidence>
<dbReference type="OrthoDB" id="208320at2"/>
<dbReference type="EMBL" id="CP042913">
    <property type="protein sequence ID" value="QEG33618.1"/>
    <property type="molecule type" value="Genomic_DNA"/>
</dbReference>
<accession>A0A5B9Q3L9</accession>
<evidence type="ECO:0000256" key="1">
    <source>
        <dbReference type="SAM" id="Phobius"/>
    </source>
</evidence>
<sequence>MLTRLTHAGVAFATTVVIYQIYVLLAVPLLEPNRPANATELSEIDPTGGKPRVPFHKHREMLATYFPPDHWTLQEPPKSFDNGQAMILVDDYHPSEDGQVRVQKCVLLFFPHERVLGEDPPRDAVILEAPHGAVLQLDEGFHAGFKGVGRMQWARLEGDIVVRSDMQEPGSQDDLILKTRDLKMNQDLIHTDAEVEMRLGPHWGRGRVLEIRLVAIERGFSSAAGPAIGGIDTLEIVHDVSAELAIGETALLRDKTQEAPPVQVSSNGRFKFDFSTNVASFVDQVRLEQKYSNGARNRLNCEELNLYMATQDETVALGVANYSSTTLAGRARTLTKLLPGTVEAHGTDLKPVELTAETHSASARCGLLRLELGPQRVTFSSQDEIELKYEGSEIHAPLVQYQMPPKDSGHRIGTLLAAGNGWFKTAPSSPHRVELRWTDGINLRHIQGKPVLTVRGRPRLSAVGGRLWADELEMVLRERVADGTEDDLLPADIAPERMTASGHVDIDSSQLSGKINKMKIDVQYLPIDLKLGSASEGGTSNPLLVGGANGSERAYRIDGDTLDVGVIVRDAQPQISSLDVRGDLEFREESNHSTAAQPMVVRGKELQIRNAETPEAKISLRGEPATINAAGMSIEAVELQVNRGTSAANIDAPGQLQIPIQRDLQGQLLAQPESLQVTWRGGMNLENDRVTFHGNVIARTSTGQLNTERLVVVLSSPIQFDGTSQASQTQLTQLECWEGVSAQFVQRDAAGITSIHKMKLESIRANQVTGEIAGIGPGLIESVHLTTGQMPGAPATPFADVTPSANFAAVATGSTPQRLRYLRVEFLRGVEGNLNKRIVSVVGDVRTVYGPVDSWEQTLPTQLQGSPAPDTVYIECQRLQVAQSPAARLQRDPRVGSVELMAEGDVIIEGLAGGQGTFTARAHRAKYDQQKTKFFLEGNGVRPAMLIRQKFIGAPYDEQSFKSLEYNQTTDEWKATGVGRGQFSGFPSK</sequence>
<keyword evidence="1" id="KW-0472">Membrane</keyword>
<evidence type="ECO:0008006" key="4">
    <source>
        <dbReference type="Google" id="ProtNLM"/>
    </source>
</evidence>
<name>A0A5B9Q3L9_9BACT</name>
<reference evidence="2 3" key="1">
    <citation type="submission" date="2019-08" db="EMBL/GenBank/DDBJ databases">
        <title>Deep-cultivation of Planctomycetes and their phenomic and genomic characterization uncovers novel biology.</title>
        <authorList>
            <person name="Wiegand S."/>
            <person name="Jogler M."/>
            <person name="Boedeker C."/>
            <person name="Pinto D."/>
            <person name="Vollmers J."/>
            <person name="Rivas-Marin E."/>
            <person name="Kohn T."/>
            <person name="Peeters S.H."/>
            <person name="Heuer A."/>
            <person name="Rast P."/>
            <person name="Oberbeckmann S."/>
            <person name="Bunk B."/>
            <person name="Jeske O."/>
            <person name="Meyerdierks A."/>
            <person name="Storesund J.E."/>
            <person name="Kallscheuer N."/>
            <person name="Luecker S."/>
            <person name="Lage O.M."/>
            <person name="Pohl T."/>
            <person name="Merkel B.J."/>
            <person name="Hornburger P."/>
            <person name="Mueller R.-W."/>
            <person name="Bruemmer F."/>
            <person name="Labrenz M."/>
            <person name="Spormann A.M."/>
            <person name="Op den Camp H."/>
            <person name="Overmann J."/>
            <person name="Amann R."/>
            <person name="Jetten M.S.M."/>
            <person name="Mascher T."/>
            <person name="Medema M.H."/>
            <person name="Devos D.P."/>
            <person name="Kaster A.-K."/>
            <person name="Ovreas L."/>
            <person name="Rohde M."/>
            <person name="Galperin M.Y."/>
            <person name="Jogler C."/>
        </authorList>
    </citation>
    <scope>NUCLEOTIDE SEQUENCE [LARGE SCALE GENOMIC DNA]</scope>
    <source>
        <strain evidence="2 3">Pr1d</strain>
    </source>
</reference>
<keyword evidence="3" id="KW-1185">Reference proteome</keyword>
<feature type="transmembrane region" description="Helical" evidence="1">
    <location>
        <begin position="7"/>
        <end position="30"/>
    </location>
</feature>
<proteinExistence type="predicted"/>
<dbReference type="Proteomes" id="UP000323917">
    <property type="component" value="Chromosome"/>
</dbReference>
<dbReference type="AlphaFoldDB" id="A0A5B9Q3L9"/>
<organism evidence="2 3">
    <name type="scientific">Bythopirellula goksoeyrii</name>
    <dbReference type="NCBI Taxonomy" id="1400387"/>
    <lineage>
        <taxon>Bacteria</taxon>
        <taxon>Pseudomonadati</taxon>
        <taxon>Planctomycetota</taxon>
        <taxon>Planctomycetia</taxon>
        <taxon>Pirellulales</taxon>
        <taxon>Lacipirellulaceae</taxon>
        <taxon>Bythopirellula</taxon>
    </lineage>
</organism>
<keyword evidence="1" id="KW-0812">Transmembrane</keyword>
<gene>
    <name evidence="2" type="ORF">Pr1d_08820</name>
</gene>
<dbReference type="KEGG" id="bgok:Pr1d_08820"/>
<keyword evidence="1" id="KW-1133">Transmembrane helix</keyword>
<dbReference type="RefSeq" id="WP_148072359.1">
    <property type="nucleotide sequence ID" value="NZ_CP042913.1"/>
</dbReference>
<protein>
    <recommendedName>
        <fullName evidence="4">OstA-like protein</fullName>
    </recommendedName>
</protein>
<evidence type="ECO:0000313" key="3">
    <source>
        <dbReference type="Proteomes" id="UP000323917"/>
    </source>
</evidence>